<evidence type="ECO:0000313" key="2">
    <source>
        <dbReference type="EMBL" id="TYO65759.1"/>
    </source>
</evidence>
<keyword evidence="3" id="KW-1185">Reference proteome</keyword>
<dbReference type="Proteomes" id="UP000324797">
    <property type="component" value="Unassembled WGS sequence"/>
</dbReference>
<dbReference type="EMBL" id="VSTH01000049">
    <property type="protein sequence ID" value="TYO65759.1"/>
    <property type="molecule type" value="Genomic_DNA"/>
</dbReference>
<comment type="caution">
    <text evidence="2">The sequence shown here is derived from an EMBL/GenBank/DDBJ whole genome shotgun (WGS) entry which is preliminary data.</text>
</comment>
<feature type="region of interest" description="Disordered" evidence="1">
    <location>
        <begin position="26"/>
        <end position="66"/>
    </location>
</feature>
<reference evidence="2 3" key="1">
    <citation type="submission" date="2019-08" db="EMBL/GenBank/DDBJ databases">
        <title>Bradyrhizobium hipponensis sp. nov., a rhizobium isolated from a Lupinus angustifolius root nodule in Tunisia.</title>
        <authorList>
            <person name="Off K."/>
            <person name="Rejili M."/>
            <person name="Mars M."/>
            <person name="Brachmann A."/>
            <person name="Marin M."/>
        </authorList>
    </citation>
    <scope>NUCLEOTIDE SEQUENCE [LARGE SCALE GENOMIC DNA]</scope>
    <source>
        <strain evidence="3">aSej3</strain>
    </source>
</reference>
<name>A0A5S4YWZ1_9BRAD</name>
<protein>
    <submittedName>
        <fullName evidence="2">Uncharacterized protein</fullName>
    </submittedName>
</protein>
<organism evidence="2 3">
    <name type="scientific">Bradyrhizobium hipponense</name>
    <dbReference type="NCBI Taxonomy" id="2605638"/>
    <lineage>
        <taxon>Bacteria</taxon>
        <taxon>Pseudomonadati</taxon>
        <taxon>Pseudomonadota</taxon>
        <taxon>Alphaproteobacteria</taxon>
        <taxon>Hyphomicrobiales</taxon>
        <taxon>Nitrobacteraceae</taxon>
        <taxon>Bradyrhizobium</taxon>
    </lineage>
</organism>
<evidence type="ECO:0000313" key="3">
    <source>
        <dbReference type="Proteomes" id="UP000324797"/>
    </source>
</evidence>
<accession>A0A5S4YWZ1</accession>
<gene>
    <name evidence="2" type="ORF">FXV83_15195</name>
</gene>
<proteinExistence type="predicted"/>
<evidence type="ECO:0000256" key="1">
    <source>
        <dbReference type="SAM" id="MobiDB-lite"/>
    </source>
</evidence>
<sequence length="66" mass="7110">MPAKPGSRWHVARYYGGGRIPVHGNDAVHIKANGGRHGGHPSDRARGPSPRFRSSGASPGDLQRDW</sequence>
<dbReference type="AlphaFoldDB" id="A0A5S4YWZ1"/>